<dbReference type="KEGG" id="arac:E0W69_002040"/>
<keyword evidence="2" id="KW-1185">Reference proteome</keyword>
<dbReference type="Proteomes" id="UP000292424">
    <property type="component" value="Chromosome"/>
</dbReference>
<reference evidence="1 2" key="1">
    <citation type="submission" date="2019-09" db="EMBL/GenBank/DDBJ databases">
        <title>Complete genome sequence of Arachidicoccus sp. B3-10 isolated from apple orchard soil.</title>
        <authorList>
            <person name="Kim H.S."/>
            <person name="Han K.-I."/>
            <person name="Suh M.K."/>
            <person name="Lee K.C."/>
            <person name="Eom M.K."/>
            <person name="Kim J.-S."/>
            <person name="Kang S.W."/>
            <person name="Sin Y."/>
            <person name="Lee J.-S."/>
        </authorList>
    </citation>
    <scope>NUCLEOTIDE SEQUENCE [LARGE SCALE GENOMIC DNA]</scope>
    <source>
        <strain evidence="1 2">B3-10</strain>
    </source>
</reference>
<accession>A0A5P2G305</accession>
<dbReference type="AlphaFoldDB" id="A0A5P2G305"/>
<dbReference type="RefSeq" id="WP_131328370.1">
    <property type="nucleotide sequence ID" value="NZ_CP044016.1"/>
</dbReference>
<proteinExistence type="predicted"/>
<gene>
    <name evidence="1" type="ORF">E0W69_002040</name>
</gene>
<dbReference type="SUPFAM" id="SSF50969">
    <property type="entry name" value="YVTN repeat-like/Quinoprotein amine dehydrogenase"/>
    <property type="match status" value="1"/>
</dbReference>
<evidence type="ECO:0000313" key="2">
    <source>
        <dbReference type="Proteomes" id="UP000292424"/>
    </source>
</evidence>
<dbReference type="OrthoDB" id="792648at2"/>
<dbReference type="PANTHER" id="PTHR47197">
    <property type="entry name" value="PROTEIN NIRF"/>
    <property type="match status" value="1"/>
</dbReference>
<protein>
    <submittedName>
        <fullName evidence="1">YncE family protein</fullName>
    </submittedName>
</protein>
<dbReference type="PROSITE" id="PS51257">
    <property type="entry name" value="PROKAR_LIPOPROTEIN"/>
    <property type="match status" value="1"/>
</dbReference>
<dbReference type="Gene3D" id="2.130.10.10">
    <property type="entry name" value="YVTN repeat-like/Quinoprotein amine dehydrogenase"/>
    <property type="match status" value="1"/>
</dbReference>
<evidence type="ECO:0000313" key="1">
    <source>
        <dbReference type="EMBL" id="QES87493.1"/>
    </source>
</evidence>
<dbReference type="InterPro" id="IPR011044">
    <property type="entry name" value="Quino_amine_DH_bsu"/>
</dbReference>
<organism evidence="1 2">
    <name type="scientific">Rhizosphaericola mali</name>
    <dbReference type="NCBI Taxonomy" id="2545455"/>
    <lineage>
        <taxon>Bacteria</taxon>
        <taxon>Pseudomonadati</taxon>
        <taxon>Bacteroidota</taxon>
        <taxon>Chitinophagia</taxon>
        <taxon>Chitinophagales</taxon>
        <taxon>Chitinophagaceae</taxon>
        <taxon>Rhizosphaericola</taxon>
    </lineage>
</organism>
<dbReference type="PANTHER" id="PTHR47197:SF3">
    <property type="entry name" value="DIHYDRO-HEME D1 DEHYDROGENASE"/>
    <property type="match status" value="1"/>
</dbReference>
<dbReference type="EMBL" id="CP044016">
    <property type="protein sequence ID" value="QES87493.1"/>
    <property type="molecule type" value="Genomic_DNA"/>
</dbReference>
<dbReference type="InterPro" id="IPR051200">
    <property type="entry name" value="Host-pathogen_enzymatic-act"/>
</dbReference>
<name>A0A5P2G305_9BACT</name>
<dbReference type="InterPro" id="IPR015943">
    <property type="entry name" value="WD40/YVTN_repeat-like_dom_sf"/>
</dbReference>
<sequence length="380" mass="41908">MKIKIILIISLLQLIIGCKKETNNTQEVSTQAISDTSNVYQRLYILNEGNMSENRSTIDYVDFSAQKYYSNIYPYINPTVVKELGDVGNDIQIYGSKMYAVINMSNKVEIMDAATAKHLGETTIKNARNICFANGKAYITAYNRDISTSTTGDSNNADGIVVELDTTNYNIINTVEVGRQPDGIAVYNNQLYVANSGGYNPDNYDHTVSIIDLNTFTVTKTLNVAINLNQVKVNNSLIYVSSRGDYNQIRSKLFIINGNSNTVQDSIDVSVSNFDIYNNTAYIIGTPYSNQTGTITSIQYLKINLTTNTINSESFISDGTNSQITLPYGLLVNPSNGDVYVTDAKDYQTSGTVYCFNAQGTKKWSATGGQIPGHFALLKK</sequence>